<reference evidence="3" key="3">
    <citation type="submission" date="2015-06" db="UniProtKB">
        <authorList>
            <consortium name="EnsemblMetazoa"/>
        </authorList>
    </citation>
    <scope>IDENTIFICATION</scope>
</reference>
<dbReference type="Proteomes" id="UP000014760">
    <property type="component" value="Unassembled WGS sequence"/>
</dbReference>
<evidence type="ECO:0000256" key="1">
    <source>
        <dbReference type="SAM" id="MobiDB-lite"/>
    </source>
</evidence>
<accession>R7UA43</accession>
<protein>
    <submittedName>
        <fullName evidence="2 3">Uncharacterized protein</fullName>
    </submittedName>
</protein>
<dbReference type="HOGENOM" id="CLU_089438_1_0_1"/>
<gene>
    <name evidence="2" type="ORF">CAPTEDRAFT_185165</name>
</gene>
<dbReference type="EMBL" id="KB303587">
    <property type="protein sequence ID" value="ELU02966.1"/>
    <property type="molecule type" value="Genomic_DNA"/>
</dbReference>
<feature type="compositionally biased region" description="Polar residues" evidence="1">
    <location>
        <begin position="126"/>
        <end position="157"/>
    </location>
</feature>
<dbReference type="AlphaFoldDB" id="R7UA43"/>
<evidence type="ECO:0000313" key="3">
    <source>
        <dbReference type="EnsemblMetazoa" id="CapteP185165"/>
    </source>
</evidence>
<proteinExistence type="predicted"/>
<evidence type="ECO:0000313" key="2">
    <source>
        <dbReference type="EMBL" id="ELU02966.1"/>
    </source>
</evidence>
<reference evidence="2 4" key="2">
    <citation type="journal article" date="2013" name="Nature">
        <title>Insights into bilaterian evolution from three spiralian genomes.</title>
        <authorList>
            <person name="Simakov O."/>
            <person name="Marletaz F."/>
            <person name="Cho S.J."/>
            <person name="Edsinger-Gonzales E."/>
            <person name="Havlak P."/>
            <person name="Hellsten U."/>
            <person name="Kuo D.H."/>
            <person name="Larsson T."/>
            <person name="Lv J."/>
            <person name="Arendt D."/>
            <person name="Savage R."/>
            <person name="Osoegawa K."/>
            <person name="de Jong P."/>
            <person name="Grimwood J."/>
            <person name="Chapman J.A."/>
            <person name="Shapiro H."/>
            <person name="Aerts A."/>
            <person name="Otillar R.P."/>
            <person name="Terry A.Y."/>
            <person name="Boore J.L."/>
            <person name="Grigoriev I.V."/>
            <person name="Lindberg D.R."/>
            <person name="Seaver E.C."/>
            <person name="Weisblat D.A."/>
            <person name="Putnam N.H."/>
            <person name="Rokhsar D.S."/>
        </authorList>
    </citation>
    <scope>NUCLEOTIDE SEQUENCE</scope>
    <source>
        <strain evidence="2 4">I ESC-2004</strain>
    </source>
</reference>
<dbReference type="EMBL" id="AMQN01024753">
    <property type="status" value="NOT_ANNOTATED_CDS"/>
    <property type="molecule type" value="Genomic_DNA"/>
</dbReference>
<feature type="region of interest" description="Disordered" evidence="1">
    <location>
        <begin position="115"/>
        <end position="157"/>
    </location>
</feature>
<keyword evidence="4" id="KW-1185">Reference proteome</keyword>
<sequence length="157" mass="17815">MDISTRPSTVVRMGKDGKRAPRPVKVSFPTPFDARIFLSKAEELKNDANESIKRIRCRPGRSSEEQVRYLKQKEETRKLNDNAMENGVHESESFSLRNNGEIWKYIKHNDGKWKRVAEWKRRPTPQEGQDQGQIETDTGNTAAVAPSSNESAAKSGN</sequence>
<evidence type="ECO:0000313" key="4">
    <source>
        <dbReference type="Proteomes" id="UP000014760"/>
    </source>
</evidence>
<dbReference type="EnsemblMetazoa" id="CapteT185165">
    <property type="protein sequence ID" value="CapteP185165"/>
    <property type="gene ID" value="CapteG185165"/>
</dbReference>
<name>R7UA43_CAPTE</name>
<organism evidence="2">
    <name type="scientific">Capitella teleta</name>
    <name type="common">Polychaete worm</name>
    <dbReference type="NCBI Taxonomy" id="283909"/>
    <lineage>
        <taxon>Eukaryota</taxon>
        <taxon>Metazoa</taxon>
        <taxon>Spiralia</taxon>
        <taxon>Lophotrochozoa</taxon>
        <taxon>Annelida</taxon>
        <taxon>Polychaeta</taxon>
        <taxon>Sedentaria</taxon>
        <taxon>Scolecida</taxon>
        <taxon>Capitellidae</taxon>
        <taxon>Capitella</taxon>
    </lineage>
</organism>
<reference evidence="4" key="1">
    <citation type="submission" date="2012-12" db="EMBL/GenBank/DDBJ databases">
        <authorList>
            <person name="Hellsten U."/>
            <person name="Grimwood J."/>
            <person name="Chapman J.A."/>
            <person name="Shapiro H."/>
            <person name="Aerts A."/>
            <person name="Otillar R.P."/>
            <person name="Terry A.Y."/>
            <person name="Boore J.L."/>
            <person name="Simakov O."/>
            <person name="Marletaz F."/>
            <person name="Cho S.-J."/>
            <person name="Edsinger-Gonzales E."/>
            <person name="Havlak P."/>
            <person name="Kuo D.-H."/>
            <person name="Larsson T."/>
            <person name="Lv J."/>
            <person name="Arendt D."/>
            <person name="Savage R."/>
            <person name="Osoegawa K."/>
            <person name="de Jong P."/>
            <person name="Lindberg D.R."/>
            <person name="Seaver E.C."/>
            <person name="Weisblat D.A."/>
            <person name="Putnam N.H."/>
            <person name="Grigoriev I.V."/>
            <person name="Rokhsar D.S."/>
        </authorList>
    </citation>
    <scope>NUCLEOTIDE SEQUENCE</scope>
    <source>
        <strain evidence="4">I ESC-2004</strain>
    </source>
</reference>
<feature type="region of interest" description="Disordered" evidence="1">
    <location>
        <begin position="1"/>
        <end position="26"/>
    </location>
</feature>